<reference evidence="1" key="1">
    <citation type="journal article" date="2020" name="bioRxiv">
        <title>Comparative genomics of Chlamydomonas.</title>
        <authorList>
            <person name="Craig R.J."/>
            <person name="Hasan A.R."/>
            <person name="Ness R.W."/>
            <person name="Keightley P.D."/>
        </authorList>
    </citation>
    <scope>NUCLEOTIDE SEQUENCE</scope>
    <source>
        <strain evidence="1">CCAP 11/70</strain>
    </source>
</reference>
<dbReference type="AlphaFoldDB" id="A0A835Y966"/>
<dbReference type="OrthoDB" id="537003at2759"/>
<keyword evidence="2" id="KW-1185">Reference proteome</keyword>
<comment type="caution">
    <text evidence="1">The sequence shown here is derived from an EMBL/GenBank/DDBJ whole genome shotgun (WGS) entry which is preliminary data.</text>
</comment>
<evidence type="ECO:0000313" key="1">
    <source>
        <dbReference type="EMBL" id="KAG2497302.1"/>
    </source>
</evidence>
<protein>
    <submittedName>
        <fullName evidence="1">Uncharacterized protein</fullName>
    </submittedName>
</protein>
<gene>
    <name evidence="1" type="ORF">HYH03_004885</name>
</gene>
<accession>A0A835Y966</accession>
<evidence type="ECO:0000313" key="2">
    <source>
        <dbReference type="Proteomes" id="UP000612055"/>
    </source>
</evidence>
<dbReference type="Proteomes" id="UP000612055">
    <property type="component" value="Unassembled WGS sequence"/>
</dbReference>
<name>A0A835Y966_9CHLO</name>
<sequence length="243" mass="25434">MDAAGPRSADARPKGLAYPPKVQAVLEHLDAHPMRLSSIPMIYDSSVSSAHLPAAVQGLTPADVLPPPAQRRGTDPVAAEHFARVVAGLLYAACGGLDQAHNLVTPLCWGAPTPYAGPPIAGSPAAQDAAYVHAITHRAEGHCDGEFGSGFSNANYWYAATGNHAAVYPQVLQSMRRHAAGDPRLEALAANHGDAFSPSRFVAVCSEAARGGDAQLTAWCEKVMGDEMRALLEHAYKRLAAAA</sequence>
<dbReference type="EMBL" id="JAEHOE010000015">
    <property type="protein sequence ID" value="KAG2497302.1"/>
    <property type="molecule type" value="Genomic_DNA"/>
</dbReference>
<proteinExistence type="predicted"/>
<organism evidence="1 2">
    <name type="scientific">Edaphochlamys debaryana</name>
    <dbReference type="NCBI Taxonomy" id="47281"/>
    <lineage>
        <taxon>Eukaryota</taxon>
        <taxon>Viridiplantae</taxon>
        <taxon>Chlorophyta</taxon>
        <taxon>core chlorophytes</taxon>
        <taxon>Chlorophyceae</taxon>
        <taxon>CS clade</taxon>
        <taxon>Chlamydomonadales</taxon>
        <taxon>Chlamydomonadales incertae sedis</taxon>
        <taxon>Edaphochlamys</taxon>
    </lineage>
</organism>